<dbReference type="InterPro" id="IPR027417">
    <property type="entry name" value="P-loop_NTPase"/>
</dbReference>
<dbReference type="PANTHER" id="PTHR30121:SF12">
    <property type="entry name" value="TYPE IV SECRETION SYSTEM PROTEIN CAGE"/>
    <property type="match status" value="1"/>
</dbReference>
<evidence type="ECO:0000313" key="2">
    <source>
        <dbReference type="Proteomes" id="UP001596138"/>
    </source>
</evidence>
<dbReference type="Gene3D" id="3.40.50.300">
    <property type="entry name" value="P-loop containing nucleotide triphosphate hydrolases"/>
    <property type="match status" value="2"/>
</dbReference>
<dbReference type="CDD" id="cd01127">
    <property type="entry name" value="TrwB_TraG_TraD_VirD4"/>
    <property type="match status" value="1"/>
</dbReference>
<dbReference type="Proteomes" id="UP001596138">
    <property type="component" value="Unassembled WGS sequence"/>
</dbReference>
<proteinExistence type="predicted"/>
<dbReference type="PANTHER" id="PTHR30121">
    <property type="entry name" value="UNCHARACTERIZED PROTEIN YJGR-RELATED"/>
    <property type="match status" value="1"/>
</dbReference>
<organism evidence="1 2">
    <name type="scientific">Longivirga aurantiaca</name>
    <dbReference type="NCBI Taxonomy" id="1837743"/>
    <lineage>
        <taxon>Bacteria</taxon>
        <taxon>Bacillati</taxon>
        <taxon>Actinomycetota</taxon>
        <taxon>Actinomycetes</taxon>
        <taxon>Sporichthyales</taxon>
        <taxon>Sporichthyaceae</taxon>
        <taxon>Longivirga</taxon>
    </lineage>
</organism>
<protein>
    <submittedName>
        <fullName evidence="1">VirB4 family type IV secretion system protein</fullName>
    </submittedName>
</protein>
<accession>A0ABW1T5T3</accession>
<dbReference type="EMBL" id="JBHSTI010000029">
    <property type="protein sequence ID" value="MFC6239425.1"/>
    <property type="molecule type" value="Genomic_DNA"/>
</dbReference>
<dbReference type="RefSeq" id="WP_386768711.1">
    <property type="nucleotide sequence ID" value="NZ_JBHSTI010000029.1"/>
</dbReference>
<evidence type="ECO:0000313" key="1">
    <source>
        <dbReference type="EMBL" id="MFC6239425.1"/>
    </source>
</evidence>
<reference evidence="2" key="1">
    <citation type="journal article" date="2019" name="Int. J. Syst. Evol. Microbiol.">
        <title>The Global Catalogue of Microorganisms (GCM) 10K type strain sequencing project: providing services to taxonomists for standard genome sequencing and annotation.</title>
        <authorList>
            <consortium name="The Broad Institute Genomics Platform"/>
            <consortium name="The Broad Institute Genome Sequencing Center for Infectious Disease"/>
            <person name="Wu L."/>
            <person name="Ma J."/>
        </authorList>
    </citation>
    <scope>NUCLEOTIDE SEQUENCE [LARGE SCALE GENOMIC DNA]</scope>
    <source>
        <strain evidence="2">CGMCC 4.7317</strain>
    </source>
</reference>
<sequence>MNAGAHRTSGTPVSGRRVGVWPLRVPAHRASSAVLAGAYPFLAPAPPQAGVYIGPDALTGEAFAFDPWALYAAGELTNPNMLLAGVIGQGKSALAKSLALRSLAAGRRVYVPGDPKGEWAPLADAVGGTVIRIGPGLATRLNPLDAPPASRGSRNSSATVLAAVAATLLGRDLAPAEHTALHAALNAVRADAAPTLPRLVDALADPDLAAAAADRTNVAARTRDGADLVHALRRLTRGDLAGMFDGPSTHRLDPSAPMVVLDLSALGSDDIALAIAMTCASAWLEQSLTTSGDQPGPRWVVYDEAWRLLRSPALLGRMQAQWKLSRAYGIANLLILHRLSDLDAVAATGTAGRAIADGLLADCSTRVIYRQEADQLAATARALGLTGAEREVIAVLPRGTGMWKLPARSHLVHHRLHVDELTLVDTDAAMTGTATNHAARGTATGGAR</sequence>
<dbReference type="InterPro" id="IPR051162">
    <property type="entry name" value="T4SS_component"/>
</dbReference>
<keyword evidence="2" id="KW-1185">Reference proteome</keyword>
<comment type="caution">
    <text evidence="1">The sequence shown here is derived from an EMBL/GenBank/DDBJ whole genome shotgun (WGS) entry which is preliminary data.</text>
</comment>
<gene>
    <name evidence="1" type="ORF">ACFQGU_16240</name>
</gene>
<name>A0ABW1T5T3_9ACTN</name>
<dbReference type="SUPFAM" id="SSF52540">
    <property type="entry name" value="P-loop containing nucleoside triphosphate hydrolases"/>
    <property type="match status" value="1"/>
</dbReference>